<dbReference type="PANTHER" id="PTHR13966:SF5">
    <property type="entry name" value="ENDONUCLEASE G, MITOCHONDRIAL"/>
    <property type="match status" value="1"/>
</dbReference>
<dbReference type="InterPro" id="IPR018524">
    <property type="entry name" value="DNA/RNA_endonuclease_AS"/>
</dbReference>
<evidence type="ECO:0000259" key="12">
    <source>
        <dbReference type="SMART" id="SM00892"/>
    </source>
</evidence>
<evidence type="ECO:0000256" key="3">
    <source>
        <dbReference type="ARBA" id="ARBA00022722"/>
    </source>
</evidence>
<evidence type="ECO:0000256" key="5">
    <source>
        <dbReference type="ARBA" id="ARBA00022759"/>
    </source>
</evidence>
<dbReference type="Proteomes" id="UP000823619">
    <property type="component" value="Unassembled WGS sequence"/>
</dbReference>
<evidence type="ECO:0000256" key="9">
    <source>
        <dbReference type="PIRSR" id="PIRSR640255-2"/>
    </source>
</evidence>
<feature type="binding site" evidence="9">
    <location>
        <position position="248"/>
    </location>
    <ligand>
        <name>Mg(2+)</name>
        <dbReference type="ChEBI" id="CHEBI:18420"/>
        <note>catalytic</note>
    </ligand>
</feature>
<dbReference type="InterPro" id="IPR040255">
    <property type="entry name" value="Non-specific_endonuclease"/>
</dbReference>
<dbReference type="PROSITE" id="PS01070">
    <property type="entry name" value="NUCLEASE_NON_SPEC"/>
    <property type="match status" value="1"/>
</dbReference>
<dbReference type="GO" id="GO:0046872">
    <property type="term" value="F:metal ion binding"/>
    <property type="evidence" value="ECO:0007669"/>
    <property type="project" value="UniProtKB-KW"/>
</dbReference>
<proteinExistence type="inferred from homology"/>
<evidence type="ECO:0000256" key="7">
    <source>
        <dbReference type="ARBA" id="ARBA00022842"/>
    </source>
</evidence>
<dbReference type="PANTHER" id="PTHR13966">
    <property type="entry name" value="ENDONUCLEASE RELATED"/>
    <property type="match status" value="1"/>
</dbReference>
<dbReference type="GO" id="GO:0003676">
    <property type="term" value="F:nucleic acid binding"/>
    <property type="evidence" value="ECO:0007669"/>
    <property type="project" value="InterPro"/>
</dbReference>
<dbReference type="EC" id="3.1.30.-" evidence="10"/>
<protein>
    <recommendedName>
        <fullName evidence="10">Endonuclease</fullName>
        <ecNumber evidence="10">3.1.30.-</ecNumber>
    </recommendedName>
</protein>
<accession>A0A9D9HCG2</accession>
<evidence type="ECO:0000256" key="10">
    <source>
        <dbReference type="RuleBase" id="RU366055"/>
    </source>
</evidence>
<evidence type="ECO:0000256" key="6">
    <source>
        <dbReference type="ARBA" id="ARBA00022801"/>
    </source>
</evidence>
<dbReference type="InterPro" id="IPR044929">
    <property type="entry name" value="DNA/RNA_non-sp_Endonuclease_sf"/>
</dbReference>
<feature type="domain" description="DNA/RNA non-specific endonuclease/pyrophosphatase/phosphodiesterase" evidence="12">
    <location>
        <begin position="159"/>
        <end position="362"/>
    </location>
</feature>
<gene>
    <name evidence="13" type="ORF">IAC23_08965</name>
</gene>
<dbReference type="InterPro" id="IPR001604">
    <property type="entry name" value="Endo_G_ENPP1-like_dom"/>
</dbReference>
<dbReference type="InterPro" id="IPR020821">
    <property type="entry name" value="ENPP1-3/EXOG-like_nuc-like"/>
</dbReference>
<evidence type="ECO:0000313" key="14">
    <source>
        <dbReference type="Proteomes" id="UP000823619"/>
    </source>
</evidence>
<dbReference type="InterPro" id="IPR024361">
    <property type="entry name" value="BACON"/>
</dbReference>
<dbReference type="InterPro" id="IPR044925">
    <property type="entry name" value="His-Me_finger_sf"/>
</dbReference>
<keyword evidence="4 9" id="KW-0479">Metal-binding</keyword>
<dbReference type="CDD" id="cd14948">
    <property type="entry name" value="BACON"/>
    <property type="match status" value="1"/>
</dbReference>
<comment type="caution">
    <text evidence="13">The sequence shown here is derived from an EMBL/GenBank/DDBJ whole genome shotgun (WGS) entry which is preliminary data.</text>
</comment>
<keyword evidence="7" id="KW-0460">Magnesium</keyword>
<dbReference type="SUPFAM" id="SSF54060">
    <property type="entry name" value="His-Me finger endonucleases"/>
    <property type="match status" value="1"/>
</dbReference>
<organism evidence="13 14">
    <name type="scientific">Candidatus Cryptobacteroides merdavium</name>
    <dbReference type="NCBI Taxonomy" id="2840769"/>
    <lineage>
        <taxon>Bacteria</taxon>
        <taxon>Pseudomonadati</taxon>
        <taxon>Bacteroidota</taxon>
        <taxon>Bacteroidia</taxon>
        <taxon>Bacteroidales</taxon>
        <taxon>Candidatus Cryptobacteroides</taxon>
    </lineage>
</organism>
<dbReference type="InterPro" id="IPR013783">
    <property type="entry name" value="Ig-like_fold"/>
</dbReference>
<dbReference type="SMART" id="SM00892">
    <property type="entry name" value="Endonuclease_NS"/>
    <property type="match status" value="1"/>
</dbReference>
<name>A0A9D9HCG2_9BACT</name>
<dbReference type="EMBL" id="JADIMO010000114">
    <property type="protein sequence ID" value="MBO8445799.1"/>
    <property type="molecule type" value="Genomic_DNA"/>
</dbReference>
<reference evidence="13" key="2">
    <citation type="journal article" date="2021" name="PeerJ">
        <title>Extensive microbial diversity within the chicken gut microbiome revealed by metagenomics and culture.</title>
        <authorList>
            <person name="Gilroy R."/>
            <person name="Ravi A."/>
            <person name="Getino M."/>
            <person name="Pursley I."/>
            <person name="Horton D.L."/>
            <person name="Alikhan N.F."/>
            <person name="Baker D."/>
            <person name="Gharbi K."/>
            <person name="Hall N."/>
            <person name="Watson M."/>
            <person name="Adriaenssens E.M."/>
            <person name="Foster-Nyarko E."/>
            <person name="Jarju S."/>
            <person name="Secka A."/>
            <person name="Antonio M."/>
            <person name="Oren A."/>
            <person name="Chaudhuri R.R."/>
            <person name="La Ragione R."/>
            <person name="Hildebrand F."/>
            <person name="Pallen M.J."/>
        </authorList>
    </citation>
    <scope>NUCLEOTIDE SEQUENCE</scope>
    <source>
        <strain evidence="13">D5-748</strain>
    </source>
</reference>
<evidence type="ECO:0000256" key="8">
    <source>
        <dbReference type="PIRSR" id="PIRSR640255-1"/>
    </source>
</evidence>
<evidence type="ECO:0000256" key="1">
    <source>
        <dbReference type="ARBA" id="ARBA00001946"/>
    </source>
</evidence>
<reference evidence="13" key="1">
    <citation type="submission" date="2020-10" db="EMBL/GenBank/DDBJ databases">
        <authorList>
            <person name="Gilroy R."/>
        </authorList>
    </citation>
    <scope>NUCLEOTIDE SEQUENCE</scope>
    <source>
        <strain evidence="13">D5-748</strain>
    </source>
</reference>
<comment type="similarity">
    <text evidence="2 10">Belongs to the DNA/RNA non-specific endonuclease family.</text>
</comment>
<dbReference type="Gene3D" id="2.60.40.10">
    <property type="entry name" value="Immunoglobulins"/>
    <property type="match status" value="1"/>
</dbReference>
<dbReference type="Pfam" id="PF01223">
    <property type="entry name" value="Endonuclease_NS"/>
    <property type="match status" value="1"/>
</dbReference>
<dbReference type="AlphaFoldDB" id="A0A9D9HCG2"/>
<keyword evidence="5 10" id="KW-0255">Endonuclease</keyword>
<keyword evidence="6 10" id="KW-0378">Hydrolase</keyword>
<feature type="active site" description="Proton acceptor" evidence="8">
    <location>
        <position position="218"/>
    </location>
</feature>
<evidence type="ECO:0000313" key="13">
    <source>
        <dbReference type="EMBL" id="MBO8445799.1"/>
    </source>
</evidence>
<feature type="domain" description="ENPP1-3/EXOG-like endonuclease/phosphodiesterase" evidence="11">
    <location>
        <begin position="157"/>
        <end position="362"/>
    </location>
</feature>
<evidence type="ECO:0000256" key="4">
    <source>
        <dbReference type="ARBA" id="ARBA00022723"/>
    </source>
</evidence>
<dbReference type="Gene3D" id="3.40.570.10">
    <property type="entry name" value="Extracellular Endonuclease, subunit A"/>
    <property type="match status" value="1"/>
</dbReference>
<dbReference type="GO" id="GO:0004519">
    <property type="term" value="F:endonuclease activity"/>
    <property type="evidence" value="ECO:0007669"/>
    <property type="project" value="UniProtKB-UniRule"/>
</dbReference>
<evidence type="ECO:0000256" key="2">
    <source>
        <dbReference type="ARBA" id="ARBA00010052"/>
    </source>
</evidence>
<sequence length="380" mass="41640">MPLSAVILFAVSSCVKSEETAIDRDPSISVPLKTAGTGASSQFVTVDAAGPWTITIDFGEAEEWASIEPAAGDGRRSDIILSWERNDEKDARSCTLIVTAGEKIASAAFTQNGTSGTGGGSSEIKSDIPGKWLELPATDDSDLYFITHDMVRSGKTLRNYSYYYSLDDRLAVWVAYPLNRGLIGSGSRTDDWGYDPKIPARYQPVLFSGYRGGYDRGHQLPSADRYGNGINETTFYFTNMTPQKAALNQSAWAKLENMVRDWCYQMDTLYVVTGADIQGASDVAYDNNGATCTVPEGYFKALLGYKKGGSIGNATGGYIGIAFYFGHRSYGDDKNTIMNQSMTIDDLERRLGYDFFVNLPDKVGKDVAARVESEVDSWWN</sequence>
<dbReference type="GO" id="GO:0016787">
    <property type="term" value="F:hydrolase activity"/>
    <property type="evidence" value="ECO:0007669"/>
    <property type="project" value="UniProtKB-KW"/>
</dbReference>
<dbReference type="SMART" id="SM00477">
    <property type="entry name" value="NUC"/>
    <property type="match status" value="1"/>
</dbReference>
<comment type="cofactor">
    <cofactor evidence="1 10">
        <name>Mg(2+)</name>
        <dbReference type="ChEBI" id="CHEBI:18420"/>
    </cofactor>
</comment>
<keyword evidence="3 10" id="KW-0540">Nuclease</keyword>
<evidence type="ECO:0000259" key="11">
    <source>
        <dbReference type="SMART" id="SM00477"/>
    </source>
</evidence>